<accession>A0A6J5MBJ8</accession>
<protein>
    <submittedName>
        <fullName evidence="1">Uncharacterized protein</fullName>
    </submittedName>
</protein>
<dbReference type="EMBL" id="LR796420">
    <property type="protein sequence ID" value="CAB4143692.1"/>
    <property type="molecule type" value="Genomic_DNA"/>
</dbReference>
<proteinExistence type="predicted"/>
<evidence type="ECO:0000313" key="1">
    <source>
        <dbReference type="EMBL" id="CAB4143692.1"/>
    </source>
</evidence>
<reference evidence="1" key="1">
    <citation type="submission" date="2020-04" db="EMBL/GenBank/DDBJ databases">
        <authorList>
            <person name="Chiriac C."/>
            <person name="Salcher M."/>
            <person name="Ghai R."/>
            <person name="Kavagutti S V."/>
        </authorList>
    </citation>
    <scope>NUCLEOTIDE SEQUENCE</scope>
</reference>
<gene>
    <name evidence="1" type="ORF">UFOVP449_252</name>
</gene>
<name>A0A6J5MBJ8_9CAUD</name>
<organism evidence="1">
    <name type="scientific">uncultured Caudovirales phage</name>
    <dbReference type="NCBI Taxonomy" id="2100421"/>
    <lineage>
        <taxon>Viruses</taxon>
        <taxon>Duplodnaviria</taxon>
        <taxon>Heunggongvirae</taxon>
        <taxon>Uroviricota</taxon>
        <taxon>Caudoviricetes</taxon>
        <taxon>Peduoviridae</taxon>
        <taxon>Maltschvirus</taxon>
        <taxon>Maltschvirus maltsch</taxon>
    </lineage>
</organism>
<sequence>MFVTIDPKTIEAFFKKGHPILRCIKYRRIKRKSKIYE</sequence>